<dbReference type="GO" id="GO:0042162">
    <property type="term" value="F:telomeric DNA binding"/>
    <property type="evidence" value="ECO:0007669"/>
    <property type="project" value="TreeGrafter"/>
</dbReference>
<evidence type="ECO:0000313" key="8">
    <source>
        <dbReference type="EMBL" id="KAF5336860.1"/>
    </source>
</evidence>
<dbReference type="CDD" id="cd11655">
    <property type="entry name" value="rap1_myb-like"/>
    <property type="match status" value="1"/>
</dbReference>
<dbReference type="PANTHER" id="PTHR16466:SF6">
    <property type="entry name" value="TELOMERIC REPEAT-BINDING FACTOR 2-INTERACTING PROTEIN 1"/>
    <property type="match status" value="1"/>
</dbReference>
<evidence type="ECO:0000256" key="3">
    <source>
        <dbReference type="ARBA" id="ARBA00022895"/>
    </source>
</evidence>
<sequence length="527" mass="59422">MAQANPMIFQDSNGQSVKFFIQKDLSEDIQADLCENITSLGGRVETKVPRAGYILVQPNTPEEERLRACWTSHERPERFFVPYTYIEACKSAKKLIPQIFIENGQPIPMYIHPSIANPNARNALADRIMHSGGNPNINAQGARVILADPNTDVFQTLVKTYQGDPSKYIESFHWVKKCILNDAVAFTPVVYKNPGGRRPGEERTQFTDDDEERLCQWIADKIPYKSTGGRTGNRLYQQLCEQAGEPEYSWVTRHTWQSWRERYKKNAARLDVMITAIVEQKRPAQGEKGQYGYVRQPEEKPKRTRKKRKADQIDESFVHSGAEGLVGLSGIMPPNGQVVPSHMGMHPPSSGFQMMDAPSSQHGPHHAHYPPMMHIASTSQVTPPPQSTQDVPAVPSQQRKSPTREEDEEPEWAVRVGNAPPPHWAQPIPPQEGGENSNKKQRISEGSETEEAAPADLNETNQAQAQLALAALANLHVIDSNLSEIARESRFTLEEVKEYYDKCGEMGRTRARFQEMRLFLQEKFGAE</sequence>
<evidence type="ECO:0000256" key="2">
    <source>
        <dbReference type="ARBA" id="ARBA00022454"/>
    </source>
</evidence>
<keyword evidence="3 5" id="KW-0779">Telomere</keyword>
<feature type="domain" description="TERF2-interacting telomeric protein 1 Myb" evidence="7">
    <location>
        <begin position="206"/>
        <end position="266"/>
    </location>
</feature>
<dbReference type="SUPFAM" id="SSF46689">
    <property type="entry name" value="Homeodomain-like"/>
    <property type="match status" value="1"/>
</dbReference>
<organism evidence="8 9">
    <name type="scientific">Ephemerocybe angulata</name>
    <dbReference type="NCBI Taxonomy" id="980116"/>
    <lineage>
        <taxon>Eukaryota</taxon>
        <taxon>Fungi</taxon>
        <taxon>Dikarya</taxon>
        <taxon>Basidiomycota</taxon>
        <taxon>Agaricomycotina</taxon>
        <taxon>Agaricomycetes</taxon>
        <taxon>Agaricomycetidae</taxon>
        <taxon>Agaricales</taxon>
        <taxon>Agaricineae</taxon>
        <taxon>Psathyrellaceae</taxon>
        <taxon>Ephemerocybe</taxon>
    </lineage>
</organism>
<feature type="region of interest" description="Disordered" evidence="6">
    <location>
        <begin position="284"/>
        <end position="315"/>
    </location>
</feature>
<dbReference type="Gene3D" id="1.10.10.60">
    <property type="entry name" value="Homeodomain-like"/>
    <property type="match status" value="1"/>
</dbReference>
<name>A0A8H5C845_9AGAR</name>
<dbReference type="GO" id="GO:0031848">
    <property type="term" value="P:protection from non-homologous end joining at telomere"/>
    <property type="evidence" value="ECO:0007669"/>
    <property type="project" value="TreeGrafter"/>
</dbReference>
<dbReference type="InterPro" id="IPR009057">
    <property type="entry name" value="Homeodomain-like_sf"/>
</dbReference>
<keyword evidence="4 5" id="KW-0539">Nucleus</keyword>
<feature type="region of interest" description="Disordered" evidence="6">
    <location>
        <begin position="338"/>
        <end position="453"/>
    </location>
</feature>
<dbReference type="AlphaFoldDB" id="A0A8H5C845"/>
<comment type="caution">
    <text evidence="8">The sequence shown here is derived from an EMBL/GenBank/DDBJ whole genome shotgun (WGS) entry which is preliminary data.</text>
</comment>
<dbReference type="Pfam" id="PF08914">
    <property type="entry name" value="Myb_Rap1"/>
    <property type="match status" value="1"/>
</dbReference>
<evidence type="ECO:0000259" key="7">
    <source>
        <dbReference type="Pfam" id="PF08914"/>
    </source>
</evidence>
<dbReference type="Proteomes" id="UP000541558">
    <property type="component" value="Unassembled WGS sequence"/>
</dbReference>
<comment type="similarity">
    <text evidence="1 5">Belongs to the RAP1 family.</text>
</comment>
<gene>
    <name evidence="8" type="ORF">D9611_003320</name>
</gene>
<evidence type="ECO:0000313" key="9">
    <source>
        <dbReference type="Proteomes" id="UP000541558"/>
    </source>
</evidence>
<evidence type="ECO:0000256" key="1">
    <source>
        <dbReference type="ARBA" id="ARBA00010467"/>
    </source>
</evidence>
<feature type="compositionally biased region" description="Polar residues" evidence="6">
    <location>
        <begin position="376"/>
        <end position="400"/>
    </location>
</feature>
<accession>A0A8H5C845</accession>
<keyword evidence="2 5" id="KW-0158">Chromosome</keyword>
<dbReference type="OrthoDB" id="435460at2759"/>
<evidence type="ECO:0000256" key="4">
    <source>
        <dbReference type="ARBA" id="ARBA00023242"/>
    </source>
</evidence>
<dbReference type="GO" id="GO:0070187">
    <property type="term" value="C:shelterin complex"/>
    <property type="evidence" value="ECO:0007669"/>
    <property type="project" value="TreeGrafter"/>
</dbReference>
<dbReference type="InterPro" id="IPR039595">
    <property type="entry name" value="TE2IP/Rap1"/>
</dbReference>
<dbReference type="InterPro" id="IPR015010">
    <property type="entry name" value="TERF2IP_Myb"/>
</dbReference>
<dbReference type="PANTHER" id="PTHR16466">
    <property type="entry name" value="TELOMERE REPEAT-BINDING FACTOR 2-INTERACTING PROTEIN 1"/>
    <property type="match status" value="1"/>
</dbReference>
<comment type="subunit">
    <text evidence="5">Homodimer.</text>
</comment>
<evidence type="ECO:0000256" key="5">
    <source>
        <dbReference type="RuleBase" id="RU367107"/>
    </source>
</evidence>
<dbReference type="GO" id="GO:0010833">
    <property type="term" value="P:telomere maintenance via telomere lengthening"/>
    <property type="evidence" value="ECO:0007669"/>
    <property type="project" value="UniProtKB-UniRule"/>
</dbReference>
<proteinExistence type="inferred from homology"/>
<protein>
    <recommendedName>
        <fullName evidence="5">DNA-binding protein RAP1</fullName>
    </recommendedName>
</protein>
<feature type="compositionally biased region" description="Pro residues" evidence="6">
    <location>
        <begin position="419"/>
        <end position="430"/>
    </location>
</feature>
<keyword evidence="9" id="KW-1185">Reference proteome</keyword>
<evidence type="ECO:0000256" key="6">
    <source>
        <dbReference type="SAM" id="MobiDB-lite"/>
    </source>
</evidence>
<reference evidence="8 9" key="1">
    <citation type="journal article" date="2020" name="ISME J.">
        <title>Uncovering the hidden diversity of litter-decomposition mechanisms in mushroom-forming fungi.</title>
        <authorList>
            <person name="Floudas D."/>
            <person name="Bentzer J."/>
            <person name="Ahren D."/>
            <person name="Johansson T."/>
            <person name="Persson P."/>
            <person name="Tunlid A."/>
        </authorList>
    </citation>
    <scope>NUCLEOTIDE SEQUENCE [LARGE SCALE GENOMIC DNA]</scope>
    <source>
        <strain evidence="8 9">CBS 175.51</strain>
    </source>
</reference>
<comment type="function">
    <text evidence="5">Involved in the regulation of telomere length, clustering and has a specific role in telomere position effect (TPE).</text>
</comment>
<dbReference type="EMBL" id="JAACJK010000057">
    <property type="protein sequence ID" value="KAF5336860.1"/>
    <property type="molecule type" value="Genomic_DNA"/>
</dbReference>
<comment type="subcellular location">
    <subcellularLocation>
        <location evidence="5">Nucleus</location>
    </subcellularLocation>
    <subcellularLocation>
        <location evidence="5">Chromosome</location>
        <location evidence="5">Telomere</location>
    </subcellularLocation>
</comment>